<gene>
    <name evidence="2" type="ORF">BSF38_00954</name>
</gene>
<reference evidence="3" key="1">
    <citation type="submission" date="2016-12" db="EMBL/GenBank/DDBJ databases">
        <title>Comparative genomics of four Isosphaeraceae planctomycetes: a common pool of plasmids and glycoside hydrolase genes.</title>
        <authorList>
            <person name="Ivanova A."/>
        </authorList>
    </citation>
    <scope>NUCLEOTIDE SEQUENCE [LARGE SCALE GENOMIC DNA]</scope>
    <source>
        <strain evidence="3">PX4</strain>
    </source>
</reference>
<sequence>MTEPVTLLEALTAAAMVSALTWAIGRWAGRGGCWVWCLAVGLGFYLGLAILGVRPRWPIREDQDRFLGLVLPGILAAEAVCRSLKTPSRLGAAARLVAATAVAPVLLHGSSYVVDHAGPGSAEWPSAWRWLIFGGLGLATACNWSGLVWIQTRSGSAVRVLVALATAALGAGLAVMLSGYASGGLTALPLAAAIVGASIAASFRAEAPDTAPGVGLIGLEGVLMMGAFFGRLRTAEAVVLFLAPLLAGIPEAYPLSRLGPRFRTVLGVGLTACAVAAATATTWRRFAADAVGL</sequence>
<feature type="transmembrane region" description="Helical" evidence="1">
    <location>
        <begin position="235"/>
        <end position="253"/>
    </location>
</feature>
<keyword evidence="3" id="KW-1185">Reference proteome</keyword>
<feature type="transmembrane region" description="Helical" evidence="1">
    <location>
        <begin position="96"/>
        <end position="114"/>
    </location>
</feature>
<dbReference type="Proteomes" id="UP000186309">
    <property type="component" value="Chromosome"/>
</dbReference>
<evidence type="ECO:0000313" key="3">
    <source>
        <dbReference type="Proteomes" id="UP000186309"/>
    </source>
</evidence>
<evidence type="ECO:0000313" key="2">
    <source>
        <dbReference type="EMBL" id="APW59530.1"/>
    </source>
</evidence>
<proteinExistence type="predicted"/>
<feature type="transmembrane region" description="Helical" evidence="1">
    <location>
        <begin position="210"/>
        <end position="229"/>
    </location>
</feature>
<dbReference type="EMBL" id="CP019082">
    <property type="protein sequence ID" value="APW59530.1"/>
    <property type="molecule type" value="Genomic_DNA"/>
</dbReference>
<dbReference type="STRING" id="1387353.BSF38_00954"/>
<dbReference type="AlphaFoldDB" id="A0A1U7CKR2"/>
<feature type="transmembrane region" description="Helical" evidence="1">
    <location>
        <begin position="6"/>
        <end position="25"/>
    </location>
</feature>
<dbReference type="KEGG" id="pbor:BSF38_00954"/>
<feature type="transmembrane region" description="Helical" evidence="1">
    <location>
        <begin position="126"/>
        <end position="150"/>
    </location>
</feature>
<accession>A0A1U7CKR2</accession>
<evidence type="ECO:0000256" key="1">
    <source>
        <dbReference type="SAM" id="Phobius"/>
    </source>
</evidence>
<dbReference type="OrthoDB" id="278612at2"/>
<keyword evidence="1" id="KW-0472">Membrane</keyword>
<feature type="transmembrane region" description="Helical" evidence="1">
    <location>
        <begin position="157"/>
        <end position="177"/>
    </location>
</feature>
<organism evidence="2 3">
    <name type="scientific">Paludisphaera borealis</name>
    <dbReference type="NCBI Taxonomy" id="1387353"/>
    <lineage>
        <taxon>Bacteria</taxon>
        <taxon>Pseudomonadati</taxon>
        <taxon>Planctomycetota</taxon>
        <taxon>Planctomycetia</taxon>
        <taxon>Isosphaerales</taxon>
        <taxon>Isosphaeraceae</taxon>
        <taxon>Paludisphaera</taxon>
    </lineage>
</organism>
<keyword evidence="1" id="KW-1133">Transmembrane helix</keyword>
<feature type="transmembrane region" description="Helical" evidence="1">
    <location>
        <begin position="183"/>
        <end position="203"/>
    </location>
</feature>
<dbReference type="RefSeq" id="WP_076343698.1">
    <property type="nucleotide sequence ID" value="NZ_CP019082.1"/>
</dbReference>
<feature type="transmembrane region" description="Helical" evidence="1">
    <location>
        <begin position="265"/>
        <end position="283"/>
    </location>
</feature>
<name>A0A1U7CKR2_9BACT</name>
<feature type="transmembrane region" description="Helical" evidence="1">
    <location>
        <begin position="32"/>
        <end position="53"/>
    </location>
</feature>
<keyword evidence="1" id="KW-0812">Transmembrane</keyword>
<protein>
    <submittedName>
        <fullName evidence="2">Uncharacterized protein</fullName>
    </submittedName>
</protein>